<keyword evidence="2" id="KW-1185">Reference proteome</keyword>
<name>A0AAQ3NVI6_VIGMU</name>
<dbReference type="AlphaFoldDB" id="A0AAQ3NVI6"/>
<sequence>MQHGLYFQLNLNWQGPQRQFPSFHFYPHLSALLRIELLGPGDLNPKLNQLQMYYGEAHYSLYSGCPHQFLQYSGAVISLTGLHQYLDRLQLLSEGLLPDPVQIPGK</sequence>
<reference evidence="1 2" key="1">
    <citation type="journal article" date="2023" name="Life. Sci Alliance">
        <title>Evolutionary insights into 3D genome organization and epigenetic landscape of Vigna mungo.</title>
        <authorList>
            <person name="Junaid A."/>
            <person name="Singh B."/>
            <person name="Bhatia S."/>
        </authorList>
    </citation>
    <scope>NUCLEOTIDE SEQUENCE [LARGE SCALE GENOMIC DNA]</scope>
    <source>
        <strain evidence="1">Urdbean</strain>
    </source>
</reference>
<organism evidence="1 2">
    <name type="scientific">Vigna mungo</name>
    <name type="common">Black gram</name>
    <name type="synonym">Phaseolus mungo</name>
    <dbReference type="NCBI Taxonomy" id="3915"/>
    <lineage>
        <taxon>Eukaryota</taxon>
        <taxon>Viridiplantae</taxon>
        <taxon>Streptophyta</taxon>
        <taxon>Embryophyta</taxon>
        <taxon>Tracheophyta</taxon>
        <taxon>Spermatophyta</taxon>
        <taxon>Magnoliopsida</taxon>
        <taxon>eudicotyledons</taxon>
        <taxon>Gunneridae</taxon>
        <taxon>Pentapetalae</taxon>
        <taxon>rosids</taxon>
        <taxon>fabids</taxon>
        <taxon>Fabales</taxon>
        <taxon>Fabaceae</taxon>
        <taxon>Papilionoideae</taxon>
        <taxon>50 kb inversion clade</taxon>
        <taxon>NPAAA clade</taxon>
        <taxon>indigoferoid/millettioid clade</taxon>
        <taxon>Phaseoleae</taxon>
        <taxon>Vigna</taxon>
    </lineage>
</organism>
<gene>
    <name evidence="1" type="ORF">V8G54_013113</name>
</gene>
<protein>
    <submittedName>
        <fullName evidence="1">Uncharacterized protein</fullName>
    </submittedName>
</protein>
<dbReference type="Proteomes" id="UP001374535">
    <property type="component" value="Chromosome 4"/>
</dbReference>
<evidence type="ECO:0000313" key="2">
    <source>
        <dbReference type="Proteomes" id="UP001374535"/>
    </source>
</evidence>
<proteinExistence type="predicted"/>
<accession>A0AAQ3NVI6</accession>
<dbReference type="EMBL" id="CP144697">
    <property type="protein sequence ID" value="WVZ15547.1"/>
    <property type="molecule type" value="Genomic_DNA"/>
</dbReference>
<evidence type="ECO:0000313" key="1">
    <source>
        <dbReference type="EMBL" id="WVZ15547.1"/>
    </source>
</evidence>